<name>A0ABP6RJR4_9MICC</name>
<keyword evidence="2" id="KW-0479">Metal-binding</keyword>
<dbReference type="InterPro" id="IPR005950">
    <property type="entry name" value="ModA"/>
</dbReference>
<dbReference type="InterPro" id="IPR050682">
    <property type="entry name" value="ModA/WtpA"/>
</dbReference>
<evidence type="ECO:0000313" key="6">
    <source>
        <dbReference type="EMBL" id="GAA3284812.1"/>
    </source>
</evidence>
<gene>
    <name evidence="6" type="primary">modA</name>
    <name evidence="6" type="ORF">GCM10020260_16150</name>
</gene>
<evidence type="ECO:0000256" key="2">
    <source>
        <dbReference type="ARBA" id="ARBA00022723"/>
    </source>
</evidence>
<keyword evidence="7" id="KW-1185">Reference proteome</keyword>
<dbReference type="SUPFAM" id="SSF53850">
    <property type="entry name" value="Periplasmic binding protein-like II"/>
    <property type="match status" value="1"/>
</dbReference>
<dbReference type="Proteomes" id="UP001501736">
    <property type="component" value="Unassembled WGS sequence"/>
</dbReference>
<dbReference type="Pfam" id="PF13531">
    <property type="entry name" value="SBP_bac_11"/>
    <property type="match status" value="1"/>
</dbReference>
<dbReference type="Gene3D" id="3.40.190.10">
    <property type="entry name" value="Periplasmic binding protein-like II"/>
    <property type="match status" value="2"/>
</dbReference>
<evidence type="ECO:0000256" key="5">
    <source>
        <dbReference type="SAM" id="SignalP"/>
    </source>
</evidence>
<evidence type="ECO:0000256" key="1">
    <source>
        <dbReference type="ARBA" id="ARBA00009175"/>
    </source>
</evidence>
<reference evidence="7" key="1">
    <citation type="journal article" date="2019" name="Int. J. Syst. Evol. Microbiol.">
        <title>The Global Catalogue of Microorganisms (GCM) 10K type strain sequencing project: providing services to taxonomists for standard genome sequencing and annotation.</title>
        <authorList>
            <consortium name="The Broad Institute Genomics Platform"/>
            <consortium name="The Broad Institute Genome Sequencing Center for Infectious Disease"/>
            <person name="Wu L."/>
            <person name="Ma J."/>
        </authorList>
    </citation>
    <scope>NUCLEOTIDE SEQUENCE [LARGE SCALE GENOMIC DNA]</scope>
    <source>
        <strain evidence="7">JCM 11483</strain>
    </source>
</reference>
<dbReference type="PANTHER" id="PTHR30632:SF0">
    <property type="entry name" value="SULFATE-BINDING PROTEIN"/>
    <property type="match status" value="1"/>
</dbReference>
<dbReference type="PANTHER" id="PTHR30632">
    <property type="entry name" value="MOLYBDATE-BINDING PERIPLASMIC PROTEIN"/>
    <property type="match status" value="1"/>
</dbReference>
<feature type="region of interest" description="Disordered" evidence="4">
    <location>
        <begin position="247"/>
        <end position="283"/>
    </location>
</feature>
<sequence length="283" mass="28127">MLAVVLSVAGALTLSGCAAGAGDDADDADGPVVLAAASAEPALERLAADPDVADVVSAMAPEYAGTSTLVSQIESGRSFDVVLSASRRHMTRLQDGGHVGDGPLPVATNRLVLAVPAENPGQIESFADFADRSAELTTAICAPQVPCGMLAETLSDQLALDLHADTEETSVASVLSKVSLGEVDAGLVYRTDAAAAGEDVRALEVPEHDGGTNQMWAGLSAAPTHPQAAEQLLGELASEDGRAAFEEAGFLPPPAAESDDGAGAAGDAGPEGGSGSAADGADS</sequence>
<feature type="compositionally biased region" description="Gly residues" evidence="4">
    <location>
        <begin position="263"/>
        <end position="275"/>
    </location>
</feature>
<dbReference type="PIRSF" id="PIRSF004846">
    <property type="entry name" value="ModA"/>
    <property type="match status" value="1"/>
</dbReference>
<accession>A0ABP6RJR4</accession>
<feature type="chain" id="PRO_5046650282" evidence="5">
    <location>
        <begin position="22"/>
        <end position="283"/>
    </location>
</feature>
<protein>
    <submittedName>
        <fullName evidence="6">Molybdate ABC transporter substrate-binding protein</fullName>
    </submittedName>
</protein>
<feature type="signal peptide" evidence="5">
    <location>
        <begin position="1"/>
        <end position="21"/>
    </location>
</feature>
<comment type="caution">
    <text evidence="6">The sequence shown here is derived from an EMBL/GenBank/DDBJ whole genome shotgun (WGS) entry which is preliminary data.</text>
</comment>
<proteinExistence type="inferred from homology"/>
<evidence type="ECO:0000256" key="3">
    <source>
        <dbReference type="ARBA" id="ARBA00022729"/>
    </source>
</evidence>
<dbReference type="EMBL" id="BAAAYG010000005">
    <property type="protein sequence ID" value="GAA3284812.1"/>
    <property type="molecule type" value="Genomic_DNA"/>
</dbReference>
<evidence type="ECO:0000256" key="4">
    <source>
        <dbReference type="SAM" id="MobiDB-lite"/>
    </source>
</evidence>
<organism evidence="6 7">
    <name type="scientific">Nesterenkonia halobia</name>
    <dbReference type="NCBI Taxonomy" id="37922"/>
    <lineage>
        <taxon>Bacteria</taxon>
        <taxon>Bacillati</taxon>
        <taxon>Actinomycetota</taxon>
        <taxon>Actinomycetes</taxon>
        <taxon>Micrococcales</taxon>
        <taxon>Micrococcaceae</taxon>
        <taxon>Nesterenkonia</taxon>
    </lineage>
</organism>
<evidence type="ECO:0000313" key="7">
    <source>
        <dbReference type="Proteomes" id="UP001501736"/>
    </source>
</evidence>
<comment type="similarity">
    <text evidence="1">Belongs to the bacterial solute-binding protein ModA family.</text>
</comment>
<keyword evidence="3 5" id="KW-0732">Signal</keyword>